<dbReference type="CDD" id="cd03379">
    <property type="entry name" value="beta_CA_cladeD"/>
    <property type="match status" value="1"/>
</dbReference>
<gene>
    <name evidence="8" type="ORF">Dfulv_38535</name>
</gene>
<dbReference type="EMBL" id="CP073720">
    <property type="protein sequence ID" value="UWP80980.1"/>
    <property type="molecule type" value="Genomic_DNA"/>
</dbReference>
<evidence type="ECO:0000256" key="6">
    <source>
        <dbReference type="ARBA" id="ARBA00024993"/>
    </source>
</evidence>
<evidence type="ECO:0000256" key="1">
    <source>
        <dbReference type="ARBA" id="ARBA00001947"/>
    </source>
</evidence>
<dbReference type="Pfam" id="PF00484">
    <property type="entry name" value="Pro_CA"/>
    <property type="match status" value="1"/>
</dbReference>
<dbReference type="SUPFAM" id="SSF53056">
    <property type="entry name" value="beta-carbonic anhydrase, cab"/>
    <property type="match status" value="1"/>
</dbReference>
<keyword evidence="5" id="KW-0862">Zinc</keyword>
<dbReference type="InterPro" id="IPR001765">
    <property type="entry name" value="Carbonic_anhydrase"/>
</dbReference>
<evidence type="ECO:0000256" key="5">
    <source>
        <dbReference type="ARBA" id="ARBA00022833"/>
    </source>
</evidence>
<evidence type="ECO:0000256" key="7">
    <source>
        <dbReference type="ARBA" id="ARBA00048348"/>
    </source>
</evidence>
<proteinExistence type="inferred from homology"/>
<keyword evidence="9" id="KW-1185">Reference proteome</keyword>
<reference evidence="8" key="1">
    <citation type="submission" date="2021-04" db="EMBL/GenBank/DDBJ databases">
        <authorList>
            <person name="Hartkoorn R.C."/>
            <person name="Beaudoing E."/>
            <person name="Hot D."/>
        </authorList>
    </citation>
    <scope>NUCLEOTIDE SEQUENCE</scope>
    <source>
        <strain evidence="8">NRRL B-16292</strain>
    </source>
</reference>
<keyword evidence="4" id="KW-0479">Metal-binding</keyword>
<dbReference type="InterPro" id="IPR036874">
    <property type="entry name" value="Carbonic_anhydrase_sf"/>
</dbReference>
<comment type="cofactor">
    <cofactor evidence="1">
        <name>Zn(2+)</name>
        <dbReference type="ChEBI" id="CHEBI:29105"/>
    </cofactor>
</comment>
<dbReference type="EC" id="4.2.1.1" evidence="3"/>
<organism evidence="8 9">
    <name type="scientific">Dactylosporangium fulvum</name>
    <dbReference type="NCBI Taxonomy" id="53359"/>
    <lineage>
        <taxon>Bacteria</taxon>
        <taxon>Bacillati</taxon>
        <taxon>Actinomycetota</taxon>
        <taxon>Actinomycetes</taxon>
        <taxon>Micromonosporales</taxon>
        <taxon>Micromonosporaceae</taxon>
        <taxon>Dactylosporangium</taxon>
    </lineage>
</organism>
<evidence type="ECO:0000256" key="2">
    <source>
        <dbReference type="ARBA" id="ARBA00006217"/>
    </source>
</evidence>
<dbReference type="PANTHER" id="PTHR43175:SF3">
    <property type="entry name" value="CARBON DISULFIDE HYDROLASE"/>
    <property type="match status" value="1"/>
</dbReference>
<protein>
    <recommendedName>
        <fullName evidence="3">carbonic anhydrase</fullName>
        <ecNumber evidence="3">4.2.1.1</ecNumber>
    </recommendedName>
</protein>
<evidence type="ECO:0000313" key="8">
    <source>
        <dbReference type="EMBL" id="UWP80980.1"/>
    </source>
</evidence>
<evidence type="ECO:0000313" key="9">
    <source>
        <dbReference type="Proteomes" id="UP001059617"/>
    </source>
</evidence>
<comment type="similarity">
    <text evidence="2">Belongs to the beta-class carbonic anhydrase family.</text>
</comment>
<name>A0ABY5VTT3_9ACTN</name>
<reference evidence="8" key="2">
    <citation type="submission" date="2022-09" db="EMBL/GenBank/DDBJ databases">
        <title>Biosynthetic gene clusters of Dactylosporangioum fulvum.</title>
        <authorList>
            <person name="Caradec T."/>
        </authorList>
    </citation>
    <scope>NUCLEOTIDE SEQUENCE</scope>
    <source>
        <strain evidence="8">NRRL B-16292</strain>
    </source>
</reference>
<comment type="catalytic activity">
    <reaction evidence="7">
        <text>hydrogencarbonate + H(+) = CO2 + H2O</text>
        <dbReference type="Rhea" id="RHEA:10748"/>
        <dbReference type="ChEBI" id="CHEBI:15377"/>
        <dbReference type="ChEBI" id="CHEBI:15378"/>
        <dbReference type="ChEBI" id="CHEBI:16526"/>
        <dbReference type="ChEBI" id="CHEBI:17544"/>
        <dbReference type="EC" id="4.2.1.1"/>
    </reaction>
</comment>
<dbReference type="SMART" id="SM00947">
    <property type="entry name" value="Pro_CA"/>
    <property type="match status" value="1"/>
</dbReference>
<evidence type="ECO:0000256" key="4">
    <source>
        <dbReference type="ARBA" id="ARBA00022723"/>
    </source>
</evidence>
<dbReference type="Proteomes" id="UP001059617">
    <property type="component" value="Chromosome"/>
</dbReference>
<dbReference type="Gene3D" id="3.40.1050.10">
    <property type="entry name" value="Carbonic anhydrase"/>
    <property type="match status" value="1"/>
</dbReference>
<evidence type="ECO:0000256" key="3">
    <source>
        <dbReference type="ARBA" id="ARBA00012925"/>
    </source>
</evidence>
<accession>A0ABY5VTT3</accession>
<sequence length="162" mass="17958">MSAIDHLIHANARYTETFPGPRPLRPKLRLAVVSCMDSRLDLFGALGLEIGDAHLIRNAGGLPTEEVLRSLAISQRKLGTREVVLIHHTECGMEGFDDPAFRAELKGESGRAPSWDVPGFTDLHATMRTSIQTVRDCAWLPHREDVRGFIFDVATAKIEEVT</sequence>
<comment type="function">
    <text evidence="6">Catalyzes the reversible hydration of carbon dioxide to form bicarbonate.</text>
</comment>
<dbReference type="PANTHER" id="PTHR43175">
    <property type="entry name" value="CARBONIC ANHYDRASE"/>
    <property type="match status" value="1"/>
</dbReference>
<dbReference type="RefSeq" id="WP_259858743.1">
    <property type="nucleotide sequence ID" value="NZ_BAAAST010000028.1"/>
</dbReference>